<dbReference type="HOGENOM" id="CLU_2417759_0_0_1"/>
<gene>
    <name evidence="1" type="primary">AlNc14C4G577</name>
    <name evidence="1" type="ORF">ALNC14_006490</name>
</gene>
<organism evidence="1">
    <name type="scientific">Albugo laibachii Nc14</name>
    <dbReference type="NCBI Taxonomy" id="890382"/>
    <lineage>
        <taxon>Eukaryota</taxon>
        <taxon>Sar</taxon>
        <taxon>Stramenopiles</taxon>
        <taxon>Oomycota</taxon>
        <taxon>Peronosporomycetes</taxon>
        <taxon>Albuginales</taxon>
        <taxon>Albuginaceae</taxon>
        <taxon>Albugo</taxon>
    </lineage>
</organism>
<protein>
    <submittedName>
        <fullName evidence="1">AlNc14C4G577 protein</fullName>
    </submittedName>
</protein>
<reference evidence="1" key="1">
    <citation type="journal article" date="2011" name="PLoS Biol.">
        <title>Gene gain and loss during evolution of obligate parasitism in the white rust pathogen of Arabidopsis thaliana.</title>
        <authorList>
            <person name="Kemen E."/>
            <person name="Gardiner A."/>
            <person name="Schultz-Larsen T."/>
            <person name="Kemen A.C."/>
            <person name="Balmuth A.L."/>
            <person name="Robert-Seilaniantz A."/>
            <person name="Bailey K."/>
            <person name="Holub E."/>
            <person name="Studholme D.J."/>
            <person name="Maclean D."/>
            <person name="Jones J.D."/>
        </authorList>
    </citation>
    <scope>NUCLEOTIDE SEQUENCE</scope>
</reference>
<name>F0W0D4_9STRA</name>
<reference evidence="1" key="2">
    <citation type="submission" date="2011-02" db="EMBL/GenBank/DDBJ databases">
        <authorList>
            <person name="MacLean D."/>
        </authorList>
    </citation>
    <scope>NUCLEOTIDE SEQUENCE</scope>
</reference>
<dbReference type="AlphaFoldDB" id="F0W0D4"/>
<sequence length="92" mass="10439">MQDQNSLKQFALHMFEHDSNSGRCIVQIIVLVVQSDQERLPCEVNTALTEPFLDASFLDPSAMNSRRIQCLVDARCDRTIFLHEFGSTHNGT</sequence>
<proteinExistence type="predicted"/>
<accession>F0W0D4</accession>
<evidence type="ECO:0000313" key="1">
    <source>
        <dbReference type="EMBL" id="CCA14506.1"/>
    </source>
</evidence>
<dbReference type="EMBL" id="FR824049">
    <property type="protein sequence ID" value="CCA14506.1"/>
    <property type="molecule type" value="Genomic_DNA"/>
</dbReference>